<keyword evidence="7 9" id="KW-0472">Membrane</keyword>
<evidence type="ECO:0000313" key="12">
    <source>
        <dbReference type="Proteomes" id="UP000827284"/>
    </source>
</evidence>
<dbReference type="InterPro" id="IPR013083">
    <property type="entry name" value="Znf_RING/FYVE/PHD"/>
</dbReference>
<reference evidence="11" key="2">
    <citation type="journal article" date="2022" name="Microbiol. Resour. Announc.">
        <title>Whole-Genome Sequence of Entomortierella parvispora E1425, a Mucoromycotan Fungus Associated with Burkholderiaceae-Related Endosymbiotic Bacteria.</title>
        <authorList>
            <person name="Herlambang A."/>
            <person name="Guo Y."/>
            <person name="Takashima Y."/>
            <person name="Narisawa K."/>
            <person name="Ohta H."/>
            <person name="Nishizawa T."/>
        </authorList>
    </citation>
    <scope>NUCLEOTIDE SEQUENCE</scope>
    <source>
        <strain evidence="11">E1425</strain>
    </source>
</reference>
<evidence type="ECO:0000256" key="8">
    <source>
        <dbReference type="SAM" id="MobiDB-lite"/>
    </source>
</evidence>
<evidence type="ECO:0000256" key="3">
    <source>
        <dbReference type="ARBA" id="ARBA00022723"/>
    </source>
</evidence>
<name>A0A9P3LWW3_9FUNG</name>
<comment type="subcellular location">
    <subcellularLocation>
        <location evidence="1">Membrane</location>
        <topology evidence="1">Multi-pass membrane protein</topology>
    </subcellularLocation>
</comment>
<feature type="domain" description="RING-CH-type" evidence="10">
    <location>
        <begin position="103"/>
        <end position="168"/>
    </location>
</feature>
<keyword evidence="3" id="KW-0479">Metal-binding</keyword>
<dbReference type="Gene3D" id="3.30.40.10">
    <property type="entry name" value="Zinc/RING finger domain, C3HC4 (zinc finger)"/>
    <property type="match status" value="1"/>
</dbReference>
<feature type="compositionally biased region" description="Polar residues" evidence="8">
    <location>
        <begin position="1"/>
        <end position="27"/>
    </location>
</feature>
<feature type="compositionally biased region" description="Polar residues" evidence="8">
    <location>
        <begin position="81"/>
        <end position="103"/>
    </location>
</feature>
<accession>A0A9P3LWW3</accession>
<evidence type="ECO:0000256" key="6">
    <source>
        <dbReference type="ARBA" id="ARBA00022989"/>
    </source>
</evidence>
<dbReference type="InterPro" id="IPR011016">
    <property type="entry name" value="Znf_RING-CH"/>
</dbReference>
<feature type="region of interest" description="Disordered" evidence="8">
    <location>
        <begin position="77"/>
        <end position="106"/>
    </location>
</feature>
<dbReference type="OrthoDB" id="5817083at2759"/>
<reference evidence="11" key="1">
    <citation type="submission" date="2021-11" db="EMBL/GenBank/DDBJ databases">
        <authorList>
            <person name="Herlambang A."/>
            <person name="Guo Y."/>
            <person name="Takashima Y."/>
            <person name="Nishizawa T."/>
        </authorList>
    </citation>
    <scope>NUCLEOTIDE SEQUENCE</scope>
    <source>
        <strain evidence="11">E1425</strain>
    </source>
</reference>
<dbReference type="SUPFAM" id="SSF57850">
    <property type="entry name" value="RING/U-box"/>
    <property type="match status" value="1"/>
</dbReference>
<feature type="transmembrane region" description="Helical" evidence="9">
    <location>
        <begin position="191"/>
        <end position="212"/>
    </location>
</feature>
<keyword evidence="5" id="KW-0862">Zinc</keyword>
<dbReference type="GO" id="GO:0008270">
    <property type="term" value="F:zinc ion binding"/>
    <property type="evidence" value="ECO:0007669"/>
    <property type="project" value="UniProtKB-KW"/>
</dbReference>
<organism evidence="11 12">
    <name type="scientific">Entomortierella parvispora</name>
    <dbReference type="NCBI Taxonomy" id="205924"/>
    <lineage>
        <taxon>Eukaryota</taxon>
        <taxon>Fungi</taxon>
        <taxon>Fungi incertae sedis</taxon>
        <taxon>Mucoromycota</taxon>
        <taxon>Mortierellomycotina</taxon>
        <taxon>Mortierellomycetes</taxon>
        <taxon>Mortierellales</taxon>
        <taxon>Mortierellaceae</taxon>
        <taxon>Entomortierella</taxon>
    </lineage>
</organism>
<dbReference type="AlphaFoldDB" id="A0A9P3LWW3"/>
<feature type="compositionally biased region" description="Low complexity" evidence="8">
    <location>
        <begin position="34"/>
        <end position="62"/>
    </location>
</feature>
<keyword evidence="12" id="KW-1185">Reference proteome</keyword>
<feature type="transmembrane region" description="Helical" evidence="9">
    <location>
        <begin position="361"/>
        <end position="384"/>
    </location>
</feature>
<comment type="caution">
    <text evidence="11">The sequence shown here is derived from an EMBL/GenBank/DDBJ whole genome shotgun (WGS) entry which is preliminary data.</text>
</comment>
<evidence type="ECO:0000256" key="2">
    <source>
        <dbReference type="ARBA" id="ARBA00022692"/>
    </source>
</evidence>
<dbReference type="Pfam" id="PF12906">
    <property type="entry name" value="RINGv"/>
    <property type="match status" value="1"/>
</dbReference>
<evidence type="ECO:0000256" key="7">
    <source>
        <dbReference type="ARBA" id="ARBA00023136"/>
    </source>
</evidence>
<feature type="transmembrane region" description="Helical" evidence="9">
    <location>
        <begin position="232"/>
        <end position="249"/>
    </location>
</feature>
<keyword evidence="6 9" id="KW-1133">Transmembrane helix</keyword>
<feature type="region of interest" description="Disordered" evidence="8">
    <location>
        <begin position="1"/>
        <end position="63"/>
    </location>
</feature>
<keyword evidence="4" id="KW-0863">Zinc-finger</keyword>
<evidence type="ECO:0000256" key="5">
    <source>
        <dbReference type="ARBA" id="ARBA00022833"/>
    </source>
</evidence>
<evidence type="ECO:0000256" key="1">
    <source>
        <dbReference type="ARBA" id="ARBA00004141"/>
    </source>
</evidence>
<proteinExistence type="predicted"/>
<evidence type="ECO:0000256" key="9">
    <source>
        <dbReference type="SAM" id="Phobius"/>
    </source>
</evidence>
<evidence type="ECO:0000256" key="4">
    <source>
        <dbReference type="ARBA" id="ARBA00022771"/>
    </source>
</evidence>
<gene>
    <name evidence="11" type="ORF">EMPS_05568</name>
</gene>
<protein>
    <recommendedName>
        <fullName evidence="10">RING-CH-type domain-containing protein</fullName>
    </recommendedName>
</protein>
<dbReference type="PROSITE" id="PS51292">
    <property type="entry name" value="ZF_RING_CH"/>
    <property type="match status" value="1"/>
</dbReference>
<dbReference type="PANTHER" id="PTHR46283">
    <property type="entry name" value="E3 UBIQUITIN-PROTEIN LIGASE MARCH5"/>
    <property type="match status" value="1"/>
</dbReference>
<dbReference type="EMBL" id="BQFW01000007">
    <property type="protein sequence ID" value="GJJ73210.1"/>
    <property type="molecule type" value="Genomic_DNA"/>
</dbReference>
<dbReference type="SMART" id="SM00744">
    <property type="entry name" value="RINGv"/>
    <property type="match status" value="1"/>
</dbReference>
<evidence type="ECO:0000259" key="10">
    <source>
        <dbReference type="PROSITE" id="PS51292"/>
    </source>
</evidence>
<dbReference type="GO" id="GO:0016020">
    <property type="term" value="C:membrane"/>
    <property type="evidence" value="ECO:0007669"/>
    <property type="project" value="UniProtKB-SubCell"/>
</dbReference>
<feature type="transmembrane region" description="Helical" evidence="9">
    <location>
        <begin position="396"/>
        <end position="415"/>
    </location>
</feature>
<evidence type="ECO:0000313" key="11">
    <source>
        <dbReference type="EMBL" id="GJJ73210.1"/>
    </source>
</evidence>
<keyword evidence="2 9" id="KW-0812">Transmembrane</keyword>
<dbReference type="Proteomes" id="UP000827284">
    <property type="component" value="Unassembled WGS sequence"/>
</dbReference>
<sequence length="437" mass="47849">MEPTSPSSVQATAAISSIHRSTPSSGTSEREKSSGAWSSSSSSSGGPSHLRTSSTNASTSSSDFVKELETISARSRLAWQQHATSTSQSPPSNTIAASSSPSGPYQEPSRCYICFGTEEDSVGRWVKPCQCTLISHEDCLLDWIDKNRQQFARKQVRCSVCNTVYRLAEPNSTLLNIYSTLDSLVQAGIPYLTFLGLTCSVLITSTTYGAYAVLTVCGTEEGEKLLGSPNPWGWRVWTGLPMIPMILIFSRTRILDSFMPLIPLLIVGNEQLQVTFPPSPALTLSVMPWVRMAYNSVWAEMVVRLETRWRQQQIAASGVSRLGISASIDQDSTATAAAAAAANGADDELSLFDRRDLGRTIVGALLMPAISSICGSFLGNFAFIRTRIPDNFHRNILGGCLFVLVKDLAGLFGTYQELKRKRVRRIREYAEFKDERQ</sequence>